<dbReference type="InterPro" id="IPR036322">
    <property type="entry name" value="WD40_repeat_dom_sf"/>
</dbReference>
<name>A0A151GDX8_DRECN</name>
<keyword evidence="4" id="KW-0689">Ribosomal protein</keyword>
<dbReference type="RefSeq" id="XP_040654649.1">
    <property type="nucleotide sequence ID" value="XM_040804545.1"/>
</dbReference>
<feature type="repeat" description="WD" evidence="6">
    <location>
        <begin position="334"/>
        <end position="375"/>
    </location>
</feature>
<dbReference type="PROSITE" id="PS00678">
    <property type="entry name" value="WD_REPEATS_1"/>
    <property type="match status" value="1"/>
</dbReference>
<dbReference type="CDD" id="cd00200">
    <property type="entry name" value="WD40"/>
    <property type="match status" value="1"/>
</dbReference>
<evidence type="ECO:0000256" key="2">
    <source>
        <dbReference type="ARBA" id="ARBA00022574"/>
    </source>
</evidence>
<evidence type="ECO:0000256" key="6">
    <source>
        <dbReference type="PROSITE-ProRule" id="PRU00221"/>
    </source>
</evidence>
<dbReference type="GO" id="GO:0003735">
    <property type="term" value="F:structural constituent of ribosome"/>
    <property type="evidence" value="ECO:0007669"/>
    <property type="project" value="InterPro"/>
</dbReference>
<dbReference type="InterPro" id="IPR011332">
    <property type="entry name" value="Ribosomal_zn-bd"/>
</dbReference>
<dbReference type="InterPro" id="IPR051510">
    <property type="entry name" value="SKI8"/>
</dbReference>
<dbReference type="SUPFAM" id="SSF57829">
    <property type="entry name" value="Zn-binding ribosomal proteins"/>
    <property type="match status" value="1"/>
</dbReference>
<dbReference type="InterPro" id="IPR015943">
    <property type="entry name" value="WD40/YVTN_repeat-like_dom_sf"/>
</dbReference>
<keyword evidence="3" id="KW-0677">Repeat</keyword>
<dbReference type="Pfam" id="PF23414">
    <property type="entry name" value="Beta-prop_EML_2"/>
    <property type="match status" value="1"/>
</dbReference>
<feature type="domain" description="EML-like second beta-propeller" evidence="7">
    <location>
        <begin position="209"/>
        <end position="386"/>
    </location>
</feature>
<dbReference type="GeneID" id="63719903"/>
<dbReference type="GO" id="GO:0005634">
    <property type="term" value="C:nucleus"/>
    <property type="evidence" value="ECO:0007669"/>
    <property type="project" value="TreeGrafter"/>
</dbReference>
<dbReference type="FunCoup" id="A0A151GDX8">
    <property type="interactions" value="135"/>
</dbReference>
<comment type="caution">
    <text evidence="8">The sequence shown here is derived from an EMBL/GenBank/DDBJ whole genome shotgun (WGS) entry which is preliminary data.</text>
</comment>
<dbReference type="SMART" id="SM00320">
    <property type="entry name" value="WD40"/>
    <property type="match status" value="7"/>
</dbReference>
<dbReference type="AlphaFoldDB" id="A0A151GDX8"/>
<evidence type="ECO:0000256" key="4">
    <source>
        <dbReference type="ARBA" id="ARBA00022980"/>
    </source>
</evidence>
<dbReference type="Proteomes" id="UP000076580">
    <property type="component" value="Chromosome 03"/>
</dbReference>
<dbReference type="EMBL" id="LAYC01000003">
    <property type="protein sequence ID" value="KYK55297.1"/>
    <property type="molecule type" value="Genomic_DNA"/>
</dbReference>
<dbReference type="SUPFAM" id="SSF50978">
    <property type="entry name" value="WD40 repeat-like"/>
    <property type="match status" value="1"/>
</dbReference>
<keyword evidence="5" id="KW-0687">Ribonucleoprotein</keyword>
<keyword evidence="9" id="KW-1185">Reference proteome</keyword>
<accession>A0A151GDX8</accession>
<proteinExistence type="inferred from homology"/>
<dbReference type="Gene3D" id="2.130.10.10">
    <property type="entry name" value="YVTN repeat-like/Quinoprotein amine dehydrogenase"/>
    <property type="match status" value="1"/>
</dbReference>
<dbReference type="InterPro" id="IPR055442">
    <property type="entry name" value="Beta-prop_EML-like_2nd"/>
</dbReference>
<evidence type="ECO:0000256" key="1">
    <source>
        <dbReference type="ARBA" id="ARBA00008560"/>
    </source>
</evidence>
<reference evidence="8 9" key="1">
    <citation type="journal article" date="2016" name="Sci. Rep.">
        <title>Insights into Adaptations to a Near-Obligate Nematode Endoparasitic Lifestyle from the Finished Genome of Drechmeria coniospora.</title>
        <authorList>
            <person name="Zhang L."/>
            <person name="Zhou Z."/>
            <person name="Guo Q."/>
            <person name="Fokkens L."/>
            <person name="Miskei M."/>
            <person name="Pocsi I."/>
            <person name="Zhang W."/>
            <person name="Chen M."/>
            <person name="Wang L."/>
            <person name="Sun Y."/>
            <person name="Donzelli B.G."/>
            <person name="Gibson D.M."/>
            <person name="Nelson D.R."/>
            <person name="Luo J.G."/>
            <person name="Rep M."/>
            <person name="Liu H."/>
            <person name="Yang S."/>
            <person name="Wang J."/>
            <person name="Krasnoff S.B."/>
            <person name="Xu Y."/>
            <person name="Molnar I."/>
            <person name="Lin M."/>
        </authorList>
    </citation>
    <scope>NUCLEOTIDE SEQUENCE [LARGE SCALE GENOMIC DNA]</scope>
    <source>
        <strain evidence="8 9">ARSEF 6962</strain>
    </source>
</reference>
<evidence type="ECO:0000313" key="9">
    <source>
        <dbReference type="Proteomes" id="UP000076580"/>
    </source>
</evidence>
<protein>
    <submittedName>
        <fullName evidence="8">Meiotic recombination protein Ski8/Rec14</fullName>
    </submittedName>
</protein>
<comment type="similarity">
    <text evidence="1">Belongs to the bacterial ribosomal protein bL32 family.</text>
</comment>
<dbReference type="GO" id="GO:0006412">
    <property type="term" value="P:translation"/>
    <property type="evidence" value="ECO:0007669"/>
    <property type="project" value="InterPro"/>
</dbReference>
<dbReference type="PROSITE" id="PS50294">
    <property type="entry name" value="WD_REPEATS_REGION"/>
    <property type="match status" value="1"/>
</dbReference>
<feature type="repeat" description="WD" evidence="6">
    <location>
        <begin position="209"/>
        <end position="243"/>
    </location>
</feature>
<organism evidence="8 9">
    <name type="scientific">Drechmeria coniospora</name>
    <name type="common">Nematophagous fungus</name>
    <name type="synonym">Meria coniospora</name>
    <dbReference type="NCBI Taxonomy" id="98403"/>
    <lineage>
        <taxon>Eukaryota</taxon>
        <taxon>Fungi</taxon>
        <taxon>Dikarya</taxon>
        <taxon>Ascomycota</taxon>
        <taxon>Pezizomycotina</taxon>
        <taxon>Sordariomycetes</taxon>
        <taxon>Hypocreomycetidae</taxon>
        <taxon>Hypocreales</taxon>
        <taxon>Ophiocordycipitaceae</taxon>
        <taxon>Drechmeria</taxon>
    </lineage>
</organism>
<dbReference type="InterPro" id="IPR019775">
    <property type="entry name" value="WD40_repeat_CS"/>
</dbReference>
<evidence type="ECO:0000259" key="7">
    <source>
        <dbReference type="Pfam" id="PF23414"/>
    </source>
</evidence>
<evidence type="ECO:0000256" key="5">
    <source>
        <dbReference type="ARBA" id="ARBA00023274"/>
    </source>
</evidence>
<dbReference type="GO" id="GO:0015934">
    <property type="term" value="C:large ribosomal subunit"/>
    <property type="evidence" value="ECO:0007669"/>
    <property type="project" value="InterPro"/>
</dbReference>
<dbReference type="PANTHER" id="PTHR44090">
    <property type="entry name" value="WD REPEAT-CONTAINING PROTEIN 61"/>
    <property type="match status" value="1"/>
</dbReference>
<sequence length="416" mass="44631">MAAITSSVVGRFSLASMLSSFQGVKPTTALFRQRILPSLSIAVPGISLNLPVLDDIWESVLRAVPKNKVSHSRKRHRQMAGKALEDVNSLCKCPGCGETKRTHRLCQRCLEAHITDIFSLTTTTKAVLSASGSSTLHVHDTSDPAYPLKQSISDAHKLGCHHITSSRNGKVAASAGFGGEVKLWGLDQETGEWQSRGQLTGPLVKAGEVWALALSEDGSFLASTTNDGRINVWDVSADEKTKVQEYETGNGGSGSFGMCVDLSKDGRYTASGHQNGAIYIFNNENGRILYSLPGLAKPVRAVSFSPGSTRLAAAGDAGIIALYDMKHGEHVSNLTGHASWITTIDWSDTGEYLLSGSMDGKVKVWSIERGACVATHSETDKALWAVRWLPKTGKSEMFVTAGANRSLSFYREATGS</sequence>
<gene>
    <name evidence="8" type="ORF">DCS_07260</name>
</gene>
<dbReference type="InterPro" id="IPR001680">
    <property type="entry name" value="WD40_rpt"/>
</dbReference>
<keyword evidence="2 6" id="KW-0853">WD repeat</keyword>
<dbReference type="STRING" id="98403.A0A151GDX8"/>
<dbReference type="InParanoid" id="A0A151GDX8"/>
<dbReference type="Pfam" id="PF01783">
    <property type="entry name" value="Ribosomal_L32p"/>
    <property type="match status" value="1"/>
</dbReference>
<dbReference type="PROSITE" id="PS50082">
    <property type="entry name" value="WD_REPEATS_2"/>
    <property type="match status" value="2"/>
</dbReference>
<dbReference type="InterPro" id="IPR002677">
    <property type="entry name" value="Ribosomal_bL32"/>
</dbReference>
<evidence type="ECO:0000313" key="8">
    <source>
        <dbReference type="EMBL" id="KYK55297.1"/>
    </source>
</evidence>
<dbReference type="PANTHER" id="PTHR44090:SF1">
    <property type="entry name" value="SUPERKILLER COMPLEX PROTEIN 8"/>
    <property type="match status" value="1"/>
</dbReference>
<evidence type="ECO:0000256" key="3">
    <source>
        <dbReference type="ARBA" id="ARBA00022737"/>
    </source>
</evidence>
<dbReference type="NCBIfam" id="TIGR01031">
    <property type="entry name" value="rpmF_bact"/>
    <property type="match status" value="1"/>
</dbReference>